<feature type="signal peptide" evidence="1">
    <location>
        <begin position="1"/>
        <end position="18"/>
    </location>
</feature>
<sequence>MSLLIHVTILTYLALVEMQKSSHHSHTNTIASLLTSHTITLQNGASTQWHTLHSTEIFASSLHTTVPPRFVVFILLPSFIPTRTLRGHISLNSNPFISLSIISNWAR</sequence>
<keyword evidence="1" id="KW-0732">Signal</keyword>
<evidence type="ECO:0000313" key="2">
    <source>
        <dbReference type="EMBL" id="KAK2956152.1"/>
    </source>
</evidence>
<protein>
    <recommendedName>
        <fullName evidence="4">Secreted protein</fullName>
    </recommendedName>
</protein>
<keyword evidence="3" id="KW-1185">Reference proteome</keyword>
<dbReference type="Proteomes" id="UP001281761">
    <property type="component" value="Unassembled WGS sequence"/>
</dbReference>
<comment type="caution">
    <text evidence="2">The sequence shown here is derived from an EMBL/GenBank/DDBJ whole genome shotgun (WGS) entry which is preliminary data.</text>
</comment>
<evidence type="ECO:0000256" key="1">
    <source>
        <dbReference type="SAM" id="SignalP"/>
    </source>
</evidence>
<gene>
    <name evidence="2" type="ORF">BLNAU_8932</name>
</gene>
<accession>A0ABQ9XXH0</accession>
<proteinExistence type="predicted"/>
<name>A0ABQ9XXH0_9EUKA</name>
<evidence type="ECO:0000313" key="3">
    <source>
        <dbReference type="Proteomes" id="UP001281761"/>
    </source>
</evidence>
<reference evidence="2 3" key="1">
    <citation type="journal article" date="2022" name="bioRxiv">
        <title>Genomics of Preaxostyla Flagellates Illuminates Evolutionary Transitions and the Path Towards Mitochondrial Loss.</title>
        <authorList>
            <person name="Novak L.V.F."/>
            <person name="Treitli S.C."/>
            <person name="Pyrih J."/>
            <person name="Halakuc P."/>
            <person name="Pipaliya S.V."/>
            <person name="Vacek V."/>
            <person name="Brzon O."/>
            <person name="Soukal P."/>
            <person name="Eme L."/>
            <person name="Dacks J.B."/>
            <person name="Karnkowska A."/>
            <person name="Elias M."/>
            <person name="Hampl V."/>
        </authorList>
    </citation>
    <scope>NUCLEOTIDE SEQUENCE [LARGE SCALE GENOMIC DNA]</scope>
    <source>
        <strain evidence="2">NAU3</strain>
        <tissue evidence="2">Gut</tissue>
    </source>
</reference>
<dbReference type="EMBL" id="JARBJD010000059">
    <property type="protein sequence ID" value="KAK2956152.1"/>
    <property type="molecule type" value="Genomic_DNA"/>
</dbReference>
<evidence type="ECO:0008006" key="4">
    <source>
        <dbReference type="Google" id="ProtNLM"/>
    </source>
</evidence>
<organism evidence="2 3">
    <name type="scientific">Blattamonas nauphoetae</name>
    <dbReference type="NCBI Taxonomy" id="2049346"/>
    <lineage>
        <taxon>Eukaryota</taxon>
        <taxon>Metamonada</taxon>
        <taxon>Preaxostyla</taxon>
        <taxon>Oxymonadida</taxon>
        <taxon>Blattamonas</taxon>
    </lineage>
</organism>
<feature type="chain" id="PRO_5047520966" description="Secreted protein" evidence="1">
    <location>
        <begin position="19"/>
        <end position="107"/>
    </location>
</feature>